<dbReference type="Gene3D" id="2.60.120.260">
    <property type="entry name" value="Galactose-binding domain-like"/>
    <property type="match status" value="1"/>
</dbReference>
<accession>A0A1H8EWP4</accession>
<keyword evidence="2" id="KW-1185">Reference proteome</keyword>
<dbReference type="EMBL" id="FOCQ01000007">
    <property type="protein sequence ID" value="SEN23885.1"/>
    <property type="molecule type" value="Genomic_DNA"/>
</dbReference>
<gene>
    <name evidence="1" type="ORF">SAMN05444955_107212</name>
</gene>
<name>A0A1H8EWP4_9BACL</name>
<reference evidence="1 2" key="1">
    <citation type="submission" date="2016-10" db="EMBL/GenBank/DDBJ databases">
        <authorList>
            <person name="de Groot N.N."/>
        </authorList>
    </citation>
    <scope>NUCLEOTIDE SEQUENCE [LARGE SCALE GENOMIC DNA]</scope>
    <source>
        <strain evidence="1 2">DSM 46701</strain>
    </source>
</reference>
<dbReference type="RefSeq" id="WP_089968151.1">
    <property type="nucleotide sequence ID" value="NZ_FOCQ01000007.1"/>
</dbReference>
<evidence type="ECO:0000313" key="1">
    <source>
        <dbReference type="EMBL" id="SEN23885.1"/>
    </source>
</evidence>
<sequence length="152" mass="16923">MACSNRNLLLNSRFLQGLPPWTGGNIKIVRNPVSRNDLAVLMRAGNPNANSVLKQTVYGPFERGCAYYLYFRVLNLTPARLFATVSYQDINGNIIRSTPLFILLGKESRLKWEPYFTIVPPPPDNVHRASVVLLLTSGTVLADNIVLASHQV</sequence>
<evidence type="ECO:0008006" key="3">
    <source>
        <dbReference type="Google" id="ProtNLM"/>
    </source>
</evidence>
<organism evidence="1 2">
    <name type="scientific">Lihuaxuella thermophila</name>
    <dbReference type="NCBI Taxonomy" id="1173111"/>
    <lineage>
        <taxon>Bacteria</taxon>
        <taxon>Bacillati</taxon>
        <taxon>Bacillota</taxon>
        <taxon>Bacilli</taxon>
        <taxon>Bacillales</taxon>
        <taxon>Thermoactinomycetaceae</taxon>
        <taxon>Lihuaxuella</taxon>
    </lineage>
</organism>
<proteinExistence type="predicted"/>
<dbReference type="AlphaFoldDB" id="A0A1H8EWP4"/>
<dbReference type="Proteomes" id="UP000199695">
    <property type="component" value="Unassembled WGS sequence"/>
</dbReference>
<evidence type="ECO:0000313" key="2">
    <source>
        <dbReference type="Proteomes" id="UP000199695"/>
    </source>
</evidence>
<dbReference type="OrthoDB" id="2988614at2"/>
<protein>
    <recommendedName>
        <fullName evidence="3">Carbohydrate binding domain-containing protein</fullName>
    </recommendedName>
</protein>